<sequence>MSLEQQIASLVDASNNLTGAVNGKTGEIDKRMEVAEKDFDGFKIAVKKLIPAINLLPDPGFQASPVGLGVPAKFGFSTPYGAVATVELADLTEQDKSELKVVLGNGSAFSPKSPNGFWPNSNYPKKVVITQSVKGTSSSSVRFSCPAVNVLGAPIYMKLVSQGGFSKKGGEPWKFGPVPGMYFTKGDIDDGNAFQASMNGITVWEIFMPFLTFHSDEMVYSNVGGNK</sequence>
<name>A0A855ITQ9_9VIBR</name>
<organism evidence="1 2">
    <name type="scientific">Vibrio lentus</name>
    <dbReference type="NCBI Taxonomy" id="136468"/>
    <lineage>
        <taxon>Bacteria</taxon>
        <taxon>Pseudomonadati</taxon>
        <taxon>Pseudomonadota</taxon>
        <taxon>Gammaproteobacteria</taxon>
        <taxon>Vibrionales</taxon>
        <taxon>Vibrionaceae</taxon>
        <taxon>Vibrio</taxon>
    </lineage>
</organism>
<gene>
    <name evidence="1" type="ORF">BCT50_20950</name>
</gene>
<dbReference type="AlphaFoldDB" id="A0A855ITQ9"/>
<dbReference type="EMBL" id="MCZJ01000008">
    <property type="protein sequence ID" value="PMM61293.1"/>
    <property type="molecule type" value="Genomic_DNA"/>
</dbReference>
<protein>
    <recommendedName>
        <fullName evidence="3">Phage tail protein</fullName>
    </recommendedName>
</protein>
<proteinExistence type="predicted"/>
<accession>A0A855ITQ9</accession>
<dbReference type="RefSeq" id="WP_102554760.1">
    <property type="nucleotide sequence ID" value="NZ_MCZJ01000008.1"/>
</dbReference>
<comment type="caution">
    <text evidence="1">The sequence shown here is derived from an EMBL/GenBank/DDBJ whole genome shotgun (WGS) entry which is preliminary data.</text>
</comment>
<dbReference type="Proteomes" id="UP000235554">
    <property type="component" value="Unassembled WGS sequence"/>
</dbReference>
<evidence type="ECO:0000313" key="2">
    <source>
        <dbReference type="Proteomes" id="UP000235554"/>
    </source>
</evidence>
<reference evidence="2" key="1">
    <citation type="submission" date="2016-07" db="EMBL/GenBank/DDBJ databases">
        <title>Nontailed viruses are major unrecognized killers of bacteria in the ocean.</title>
        <authorList>
            <person name="Kauffman K."/>
            <person name="Hussain F."/>
            <person name="Yang J."/>
            <person name="Arevalo P."/>
            <person name="Brown J."/>
            <person name="Cutler M."/>
            <person name="Kelly L."/>
            <person name="Polz M.F."/>
        </authorList>
    </citation>
    <scope>NUCLEOTIDE SEQUENCE [LARGE SCALE GENOMIC DNA]</scope>
    <source>
        <strain evidence="2">10N.261.48.A1</strain>
    </source>
</reference>
<evidence type="ECO:0000313" key="1">
    <source>
        <dbReference type="EMBL" id="PMM61293.1"/>
    </source>
</evidence>
<evidence type="ECO:0008006" key="3">
    <source>
        <dbReference type="Google" id="ProtNLM"/>
    </source>
</evidence>